<protein>
    <submittedName>
        <fullName evidence="2">Glycosyltransferase</fullName>
        <ecNumber evidence="2">2.4.-.-</ecNumber>
    </submittedName>
</protein>
<dbReference type="GO" id="GO:0016757">
    <property type="term" value="F:glycosyltransferase activity"/>
    <property type="evidence" value="ECO:0007669"/>
    <property type="project" value="UniProtKB-KW"/>
</dbReference>
<proteinExistence type="predicted"/>
<comment type="caution">
    <text evidence="2">The sequence shown here is derived from an EMBL/GenBank/DDBJ whole genome shotgun (WGS) entry which is preliminary data.</text>
</comment>
<sequence length="330" mass="38225">MSSDVLLSLIIPFYNVGMHFKPLLDSLSRQLIEGVEVVLVCDGATDNSLAVAQQHLAASPSPQRYQLLQQANAGVSAARNLGIQHARGSYIGFVDADDVLLDGYSEQLLSVIRQYQPDLIELGFKRFVELPMLSEAKPRYLHRHHGMRSCMQMAPAVFKANRWYPWMRVYRKAMAPDFCFPHGVAFCEDLMALPALYQQAKTLYHLRLPLYGYRVHGSNATSNVCSEQVETIRQFSLALERRQCYQNLPELWRSLFQARLAYLLFQLWKDTGRDETMPAVMRRQLQSIARRHWFRSGLSLRKKLHLTFPDHFYRLDRRQHKLDCFSGMKN</sequence>
<dbReference type="PANTHER" id="PTHR22916:SF3">
    <property type="entry name" value="UDP-GLCNAC:BETAGAL BETA-1,3-N-ACETYLGLUCOSAMINYLTRANSFERASE-LIKE PROTEIN 1"/>
    <property type="match status" value="1"/>
</dbReference>
<reference evidence="2 3" key="1">
    <citation type="submission" date="2023-06" db="EMBL/GenBank/DDBJ databases">
        <title>Alkalimonas sp., MEB004 an alkaliphilic bacterium isolated from Lonar Lake, India.</title>
        <authorList>
            <person name="Joshi A."/>
            <person name="Thite S."/>
        </authorList>
    </citation>
    <scope>NUCLEOTIDE SEQUENCE [LARGE SCALE GENOMIC DNA]</scope>
    <source>
        <strain evidence="2 3">MEB004</strain>
    </source>
</reference>
<dbReference type="EMBL" id="JAUGZK010000021">
    <property type="protein sequence ID" value="MEE2026021.1"/>
    <property type="molecule type" value="Genomic_DNA"/>
</dbReference>
<evidence type="ECO:0000313" key="3">
    <source>
        <dbReference type="Proteomes" id="UP001339167"/>
    </source>
</evidence>
<evidence type="ECO:0000313" key="2">
    <source>
        <dbReference type="EMBL" id="MEE2026021.1"/>
    </source>
</evidence>
<dbReference type="Pfam" id="PF00535">
    <property type="entry name" value="Glycos_transf_2"/>
    <property type="match status" value="1"/>
</dbReference>
<dbReference type="CDD" id="cd00761">
    <property type="entry name" value="Glyco_tranf_GTA_type"/>
    <property type="match status" value="1"/>
</dbReference>
<dbReference type="Proteomes" id="UP001339167">
    <property type="component" value="Unassembled WGS sequence"/>
</dbReference>
<evidence type="ECO:0000259" key="1">
    <source>
        <dbReference type="Pfam" id="PF00535"/>
    </source>
</evidence>
<dbReference type="RefSeq" id="WP_330089329.1">
    <property type="nucleotide sequence ID" value="NZ_JAUGZK010000021.1"/>
</dbReference>
<dbReference type="InterPro" id="IPR001173">
    <property type="entry name" value="Glyco_trans_2-like"/>
</dbReference>
<keyword evidence="3" id="KW-1185">Reference proteome</keyword>
<dbReference type="InterPro" id="IPR029044">
    <property type="entry name" value="Nucleotide-diphossugar_trans"/>
</dbReference>
<dbReference type="EC" id="2.4.-.-" evidence="2"/>
<organism evidence="2 3">
    <name type="scientific">Alkalimonas mucilaginosa</name>
    <dbReference type="NCBI Taxonomy" id="3057676"/>
    <lineage>
        <taxon>Bacteria</taxon>
        <taxon>Pseudomonadati</taxon>
        <taxon>Pseudomonadota</taxon>
        <taxon>Gammaproteobacteria</taxon>
        <taxon>Alkalimonas</taxon>
    </lineage>
</organism>
<dbReference type="Gene3D" id="3.90.550.10">
    <property type="entry name" value="Spore Coat Polysaccharide Biosynthesis Protein SpsA, Chain A"/>
    <property type="match status" value="1"/>
</dbReference>
<keyword evidence="2" id="KW-0328">Glycosyltransferase</keyword>
<accession>A0ABU7JJY9</accession>
<gene>
    <name evidence="2" type="ORF">QWF21_17425</name>
</gene>
<dbReference type="SUPFAM" id="SSF53448">
    <property type="entry name" value="Nucleotide-diphospho-sugar transferases"/>
    <property type="match status" value="1"/>
</dbReference>
<dbReference type="PANTHER" id="PTHR22916">
    <property type="entry name" value="GLYCOSYLTRANSFERASE"/>
    <property type="match status" value="1"/>
</dbReference>
<keyword evidence="2" id="KW-0808">Transferase</keyword>
<feature type="domain" description="Glycosyltransferase 2-like" evidence="1">
    <location>
        <begin position="8"/>
        <end position="120"/>
    </location>
</feature>
<name>A0ABU7JJY9_9GAMM</name>